<dbReference type="InterPro" id="IPR033704">
    <property type="entry name" value="dUTPase_trimeric"/>
</dbReference>
<dbReference type="PANTHER" id="PTHR42680">
    <property type="entry name" value="DCTP DEAMINASE"/>
    <property type="match status" value="1"/>
</dbReference>
<gene>
    <name evidence="3" type="primary">dcd_2</name>
    <name evidence="3" type="ORF">FLAT13_00746</name>
</gene>
<dbReference type="Gene3D" id="2.70.40.10">
    <property type="match status" value="1"/>
</dbReference>
<dbReference type="Pfam" id="PF22769">
    <property type="entry name" value="DCD"/>
    <property type="match status" value="1"/>
</dbReference>
<dbReference type="InterPro" id="IPR011962">
    <property type="entry name" value="dCTP_deaminase"/>
</dbReference>
<dbReference type="SUPFAM" id="SSF51283">
    <property type="entry name" value="dUTPase-like"/>
    <property type="match status" value="1"/>
</dbReference>
<keyword evidence="1 3" id="KW-0378">Hydrolase</keyword>
<organism evidence="3 4">
    <name type="scientific">Flavobacterium salmonis</name>
    <dbReference type="NCBI Taxonomy" id="2654844"/>
    <lineage>
        <taxon>Bacteria</taxon>
        <taxon>Pseudomonadati</taxon>
        <taxon>Bacteroidota</taxon>
        <taxon>Flavobacteriia</taxon>
        <taxon>Flavobacteriales</taxon>
        <taxon>Flavobacteriaceae</taxon>
        <taxon>Flavobacterium</taxon>
    </lineage>
</organism>
<dbReference type="GO" id="GO:0006229">
    <property type="term" value="P:dUTP biosynthetic process"/>
    <property type="evidence" value="ECO:0007669"/>
    <property type="project" value="InterPro"/>
</dbReference>
<protein>
    <submittedName>
        <fullName evidence="3">dCTP deaminase, dUMP-forming</fullName>
        <ecNumber evidence="3">3.5.4.13</ecNumber>
    </submittedName>
</protein>
<evidence type="ECO:0000256" key="1">
    <source>
        <dbReference type="ARBA" id="ARBA00022801"/>
    </source>
</evidence>
<keyword evidence="2" id="KW-0546">Nucleotide metabolism</keyword>
<dbReference type="InterPro" id="IPR036157">
    <property type="entry name" value="dUTPase-like_sf"/>
</dbReference>
<keyword evidence="4" id="KW-1185">Reference proteome</keyword>
<proteinExistence type="predicted"/>
<reference evidence="3 4" key="1">
    <citation type="submission" date="2020-06" db="EMBL/GenBank/DDBJ databases">
        <authorList>
            <person name="Criscuolo A."/>
        </authorList>
    </citation>
    <scope>NUCLEOTIDE SEQUENCE [LARGE SCALE GENOMIC DNA]</scope>
    <source>
        <strain evidence="4">CIP 111411</strain>
    </source>
</reference>
<evidence type="ECO:0000256" key="2">
    <source>
        <dbReference type="ARBA" id="ARBA00023080"/>
    </source>
</evidence>
<dbReference type="EC" id="3.5.4.13" evidence="3"/>
<accession>A0A6V6YQB1</accession>
<sequence length="213" mass="24167">MARNFIKRMFGSDASGTLTKVELEKLIKKKELIILPLLDQGQIGEVSIDLRVGVDFLALHQGREAFIDTTEDSMSKRPIKSHFTETRRKVGESFLLHPSQTILFSTLEYIKLPSDIYVILSLRSSFSRLGLTISTIVQPGYCGCVSVELVNAGNTPIKIMVGSRFIQARFVKLNKKSNYFNSTRKYTCQVRPMPSKANEDEELKKLKNLYDKL</sequence>
<dbReference type="NCBIfam" id="TIGR02274">
    <property type="entry name" value="dCTP_deam"/>
    <property type="match status" value="1"/>
</dbReference>
<evidence type="ECO:0000313" key="3">
    <source>
        <dbReference type="EMBL" id="CAD0001681.1"/>
    </source>
</evidence>
<dbReference type="EMBL" id="CAIJDP010000057">
    <property type="protein sequence ID" value="CAD0001681.1"/>
    <property type="molecule type" value="Genomic_DNA"/>
</dbReference>
<dbReference type="RefSeq" id="WP_219634055.1">
    <property type="nucleotide sequence ID" value="NZ_CAIJDP010000057.1"/>
</dbReference>
<dbReference type="CDD" id="cd07557">
    <property type="entry name" value="trimeric_dUTPase"/>
    <property type="match status" value="1"/>
</dbReference>
<dbReference type="AlphaFoldDB" id="A0A6V6YQB1"/>
<dbReference type="Proteomes" id="UP000530060">
    <property type="component" value="Unassembled WGS sequence"/>
</dbReference>
<name>A0A6V6YQB1_9FLAO</name>
<dbReference type="GO" id="GO:0008829">
    <property type="term" value="F:dCTP deaminase activity"/>
    <property type="evidence" value="ECO:0007669"/>
    <property type="project" value="UniProtKB-EC"/>
</dbReference>
<evidence type="ECO:0000313" key="4">
    <source>
        <dbReference type="Proteomes" id="UP000530060"/>
    </source>
</evidence>
<comment type="caution">
    <text evidence="3">The sequence shown here is derived from an EMBL/GenBank/DDBJ whole genome shotgun (WGS) entry which is preliminary data.</text>
</comment>
<dbReference type="PANTHER" id="PTHR42680:SF3">
    <property type="entry name" value="DCTP DEAMINASE"/>
    <property type="match status" value="1"/>
</dbReference>